<dbReference type="GO" id="GO:1990281">
    <property type="term" value="C:efflux pump complex"/>
    <property type="evidence" value="ECO:0007669"/>
    <property type="project" value="TreeGrafter"/>
</dbReference>
<dbReference type="InterPro" id="IPR003423">
    <property type="entry name" value="OMP_efflux"/>
</dbReference>
<evidence type="ECO:0000313" key="12">
    <source>
        <dbReference type="Proteomes" id="UP000182427"/>
    </source>
</evidence>
<organism evidence="11 12">
    <name type="scientific">Terriglobus roseus</name>
    <dbReference type="NCBI Taxonomy" id="392734"/>
    <lineage>
        <taxon>Bacteria</taxon>
        <taxon>Pseudomonadati</taxon>
        <taxon>Acidobacteriota</taxon>
        <taxon>Terriglobia</taxon>
        <taxon>Terriglobales</taxon>
        <taxon>Acidobacteriaceae</taxon>
        <taxon>Terriglobus</taxon>
    </lineage>
</organism>
<evidence type="ECO:0000256" key="7">
    <source>
        <dbReference type="ARBA" id="ARBA00023237"/>
    </source>
</evidence>
<dbReference type="AlphaFoldDB" id="A0A1G7JI77"/>
<dbReference type="PANTHER" id="PTHR30026">
    <property type="entry name" value="OUTER MEMBRANE PROTEIN TOLC"/>
    <property type="match status" value="1"/>
</dbReference>
<name>A0A1G7JI77_9BACT</name>
<proteinExistence type="inferred from homology"/>
<feature type="coiled-coil region" evidence="8">
    <location>
        <begin position="346"/>
        <end position="387"/>
    </location>
</feature>
<comment type="subcellular location">
    <subcellularLocation>
        <location evidence="1">Cell outer membrane</location>
    </subcellularLocation>
</comment>
<protein>
    <submittedName>
        <fullName evidence="11">Outer membrane protein TolC</fullName>
    </submittedName>
</protein>
<keyword evidence="10" id="KW-0732">Signal</keyword>
<evidence type="ECO:0000256" key="8">
    <source>
        <dbReference type="SAM" id="Coils"/>
    </source>
</evidence>
<dbReference type="InterPro" id="IPR051906">
    <property type="entry name" value="TolC-like"/>
</dbReference>
<evidence type="ECO:0000256" key="1">
    <source>
        <dbReference type="ARBA" id="ARBA00004442"/>
    </source>
</evidence>
<dbReference type="Proteomes" id="UP000182427">
    <property type="component" value="Chromosome I"/>
</dbReference>
<evidence type="ECO:0000313" key="11">
    <source>
        <dbReference type="EMBL" id="SDF24603.1"/>
    </source>
</evidence>
<keyword evidence="8" id="KW-0175">Coiled coil</keyword>
<gene>
    <name evidence="11" type="ORF">SAMN05444167_1829</name>
</gene>
<evidence type="ECO:0000256" key="4">
    <source>
        <dbReference type="ARBA" id="ARBA00022452"/>
    </source>
</evidence>
<dbReference type="GO" id="GO:0009279">
    <property type="term" value="C:cell outer membrane"/>
    <property type="evidence" value="ECO:0007669"/>
    <property type="project" value="UniProtKB-SubCell"/>
</dbReference>
<dbReference type="OrthoDB" id="113473at2"/>
<evidence type="ECO:0000256" key="9">
    <source>
        <dbReference type="SAM" id="MobiDB-lite"/>
    </source>
</evidence>
<feature type="chain" id="PRO_5009241546" evidence="10">
    <location>
        <begin position="22"/>
        <end position="482"/>
    </location>
</feature>
<dbReference type="GO" id="GO:0015562">
    <property type="term" value="F:efflux transmembrane transporter activity"/>
    <property type="evidence" value="ECO:0007669"/>
    <property type="project" value="InterPro"/>
</dbReference>
<sequence length="482" mass="52016">MKISCLLISSVLLCSATTAQGQVSLSSAVNLALKNSPKVRIAKADLDKARAGHSESRDAYIPVVSTTTGYGQSTGAPLGVPIIFSISAQSLLFSFSQKDYIRSTNEAVKAAELSLHNAEVEVVEDTTNTYLALDYATERSHVLQQSLGYADKLVNVTTDRISLGVDPKVELPKSRRTATQIRLQQLQVLDDIAANRQHLAELTGLPAVSFTTDRTSIPVYQAKPSITTEDPDSVSDSDGIKAAFANAKSKQYIAFGDKRYLLRPQVVLAANYSRVAIGLSSYASYYPRFGGTPDNPNSENSFSFGLQFNIPLLDMAHRAKERGSAADAVRAYADADLQRAVYREGRAKLQNAARELDLRAQLARDDREIAEDQLETLQLQLNQQGGNNQGPQITPKDQLNAQLQERQKYLDVLAADLQLRQTQVNVMRQTNTLGDWILSAVSGNSSTVTPSIPPVAGTNTPGVPGTAPSGASTSPLPQAPGR</sequence>
<comment type="similarity">
    <text evidence="2">Belongs to the outer membrane factor (OMF) (TC 1.B.17) family.</text>
</comment>
<dbReference type="Gene3D" id="1.20.1600.10">
    <property type="entry name" value="Outer membrane efflux proteins (OEP)"/>
    <property type="match status" value="1"/>
</dbReference>
<keyword evidence="7" id="KW-0998">Cell outer membrane</keyword>
<dbReference type="EMBL" id="LT629690">
    <property type="protein sequence ID" value="SDF24603.1"/>
    <property type="molecule type" value="Genomic_DNA"/>
</dbReference>
<keyword evidence="6" id="KW-0472">Membrane</keyword>
<keyword evidence="5" id="KW-0812">Transmembrane</keyword>
<evidence type="ECO:0000256" key="10">
    <source>
        <dbReference type="SAM" id="SignalP"/>
    </source>
</evidence>
<reference evidence="11 12" key="1">
    <citation type="submission" date="2016-10" db="EMBL/GenBank/DDBJ databases">
        <authorList>
            <person name="de Groot N.N."/>
        </authorList>
    </citation>
    <scope>NUCLEOTIDE SEQUENCE [LARGE SCALE GENOMIC DNA]</scope>
    <source>
        <strain evidence="11 12">GAS232</strain>
    </source>
</reference>
<keyword evidence="3" id="KW-0813">Transport</keyword>
<dbReference type="RefSeq" id="WP_083344856.1">
    <property type="nucleotide sequence ID" value="NZ_LT629690.1"/>
</dbReference>
<dbReference type="PANTHER" id="PTHR30026:SF20">
    <property type="entry name" value="OUTER MEMBRANE PROTEIN TOLC"/>
    <property type="match status" value="1"/>
</dbReference>
<feature type="signal peptide" evidence="10">
    <location>
        <begin position="1"/>
        <end position="21"/>
    </location>
</feature>
<dbReference type="GO" id="GO:0015288">
    <property type="term" value="F:porin activity"/>
    <property type="evidence" value="ECO:0007669"/>
    <property type="project" value="TreeGrafter"/>
</dbReference>
<evidence type="ECO:0000256" key="5">
    <source>
        <dbReference type="ARBA" id="ARBA00022692"/>
    </source>
</evidence>
<dbReference type="Pfam" id="PF02321">
    <property type="entry name" value="OEP"/>
    <property type="match status" value="1"/>
</dbReference>
<keyword evidence="12" id="KW-1185">Reference proteome</keyword>
<feature type="region of interest" description="Disordered" evidence="9">
    <location>
        <begin position="444"/>
        <end position="482"/>
    </location>
</feature>
<dbReference type="SUPFAM" id="SSF56954">
    <property type="entry name" value="Outer membrane efflux proteins (OEP)"/>
    <property type="match status" value="1"/>
</dbReference>
<accession>A0A1G7JI77</accession>
<evidence type="ECO:0000256" key="6">
    <source>
        <dbReference type="ARBA" id="ARBA00023136"/>
    </source>
</evidence>
<evidence type="ECO:0000256" key="2">
    <source>
        <dbReference type="ARBA" id="ARBA00007613"/>
    </source>
</evidence>
<evidence type="ECO:0000256" key="3">
    <source>
        <dbReference type="ARBA" id="ARBA00022448"/>
    </source>
</evidence>
<keyword evidence="4" id="KW-1134">Transmembrane beta strand</keyword>